<dbReference type="OrthoDB" id="3113380at2759"/>
<evidence type="ECO:0000256" key="1">
    <source>
        <dbReference type="SAM" id="MobiDB-lite"/>
    </source>
</evidence>
<accession>A0A8H7A196</accession>
<dbReference type="Proteomes" id="UP000623687">
    <property type="component" value="Unassembled WGS sequence"/>
</dbReference>
<proteinExistence type="predicted"/>
<feature type="region of interest" description="Disordered" evidence="1">
    <location>
        <begin position="48"/>
        <end position="79"/>
    </location>
</feature>
<gene>
    <name evidence="2" type="ORF">PC9H_005784</name>
</gene>
<protein>
    <submittedName>
        <fullName evidence="2">Uncharacterized protein</fullName>
    </submittedName>
</protein>
<feature type="region of interest" description="Disordered" evidence="1">
    <location>
        <begin position="1"/>
        <end position="32"/>
    </location>
</feature>
<name>A0A8H7A196_PLEOS</name>
<dbReference type="EMBL" id="JACETU010000003">
    <property type="protein sequence ID" value="KAF7433818.1"/>
    <property type="molecule type" value="Genomic_DNA"/>
</dbReference>
<reference evidence="2" key="1">
    <citation type="submission" date="2019-07" db="EMBL/GenBank/DDBJ databases">
        <authorList>
            <person name="Palmer J.M."/>
        </authorList>
    </citation>
    <scope>NUCLEOTIDE SEQUENCE</scope>
    <source>
        <strain evidence="2">PC9</strain>
    </source>
</reference>
<organism evidence="2 3">
    <name type="scientific">Pleurotus ostreatus</name>
    <name type="common">Oyster mushroom</name>
    <name type="synonym">White-rot fungus</name>
    <dbReference type="NCBI Taxonomy" id="5322"/>
    <lineage>
        <taxon>Eukaryota</taxon>
        <taxon>Fungi</taxon>
        <taxon>Dikarya</taxon>
        <taxon>Basidiomycota</taxon>
        <taxon>Agaricomycotina</taxon>
        <taxon>Agaricomycetes</taxon>
        <taxon>Agaricomycetidae</taxon>
        <taxon>Agaricales</taxon>
        <taxon>Pleurotineae</taxon>
        <taxon>Pleurotaceae</taxon>
        <taxon>Pleurotus</taxon>
    </lineage>
</organism>
<evidence type="ECO:0000313" key="2">
    <source>
        <dbReference type="EMBL" id="KAF7433818.1"/>
    </source>
</evidence>
<dbReference type="VEuPathDB" id="FungiDB:PC9H_005784"/>
<dbReference type="AlphaFoldDB" id="A0A8H7A196"/>
<comment type="caution">
    <text evidence="2">The sequence shown here is derived from an EMBL/GenBank/DDBJ whole genome shotgun (WGS) entry which is preliminary data.</text>
</comment>
<sequence>MLIHPTLPHRIFRPKSPDSRPQNRPHHGLRVPDRLTRTFSALFSKAGPLAARSPSPGPSSTAAPRTPPNSPAGSIHESGSCEGCSCCQRHRFEHECDVMHLQEMHNAQLEAVSRLLRESQQQVQMLCDILRPNEEWVGMASMVQTMLLSVEQAQMDECAEEAGLEICDINSC</sequence>
<dbReference type="RefSeq" id="XP_036633845.1">
    <property type="nucleotide sequence ID" value="XM_036775343.1"/>
</dbReference>
<dbReference type="GeneID" id="59375602"/>
<evidence type="ECO:0000313" key="3">
    <source>
        <dbReference type="Proteomes" id="UP000623687"/>
    </source>
</evidence>
<feature type="compositionally biased region" description="Low complexity" evidence="1">
    <location>
        <begin position="48"/>
        <end position="64"/>
    </location>
</feature>
<keyword evidence="3" id="KW-1185">Reference proteome</keyword>